<gene>
    <name evidence="2" type="ORF">H9747_15065</name>
</gene>
<reference evidence="2" key="1">
    <citation type="journal article" date="2021" name="PeerJ">
        <title>Extensive microbial diversity within the chicken gut microbiome revealed by metagenomics and culture.</title>
        <authorList>
            <person name="Gilroy R."/>
            <person name="Ravi A."/>
            <person name="Getino M."/>
            <person name="Pursley I."/>
            <person name="Horton D.L."/>
            <person name="Alikhan N.F."/>
            <person name="Baker D."/>
            <person name="Gharbi K."/>
            <person name="Hall N."/>
            <person name="Watson M."/>
            <person name="Adriaenssens E.M."/>
            <person name="Foster-Nyarko E."/>
            <person name="Jarju S."/>
            <person name="Secka A."/>
            <person name="Antonio M."/>
            <person name="Oren A."/>
            <person name="Chaudhuri R.R."/>
            <person name="La Ragione R."/>
            <person name="Hildebrand F."/>
            <person name="Pallen M.J."/>
        </authorList>
    </citation>
    <scope>NUCLEOTIDE SEQUENCE</scope>
    <source>
        <strain evidence="2">CHK195-9823</strain>
    </source>
</reference>
<comment type="caution">
    <text evidence="2">The sequence shown here is derived from an EMBL/GenBank/DDBJ whole genome shotgun (WGS) entry which is preliminary data.</text>
</comment>
<reference evidence="2" key="2">
    <citation type="submission" date="2021-04" db="EMBL/GenBank/DDBJ databases">
        <authorList>
            <person name="Gilroy R."/>
        </authorList>
    </citation>
    <scope>NUCLEOTIDE SEQUENCE</scope>
    <source>
        <strain evidence="2">CHK195-9823</strain>
    </source>
</reference>
<name>A0A9D1TGQ2_9FIRM</name>
<feature type="domain" description="DUF7677" evidence="1">
    <location>
        <begin position="2"/>
        <end position="100"/>
    </location>
</feature>
<organism evidence="2 3">
    <name type="scientific">Candidatus Blautia stercorigallinarum</name>
    <dbReference type="NCBI Taxonomy" id="2838501"/>
    <lineage>
        <taxon>Bacteria</taxon>
        <taxon>Bacillati</taxon>
        <taxon>Bacillota</taxon>
        <taxon>Clostridia</taxon>
        <taxon>Lachnospirales</taxon>
        <taxon>Lachnospiraceae</taxon>
        <taxon>Blautia</taxon>
    </lineage>
</organism>
<evidence type="ECO:0000259" key="1">
    <source>
        <dbReference type="Pfam" id="PF24725"/>
    </source>
</evidence>
<sequence length="100" mass="11486">MKLSHSVSGAVRQFSYWIANGTVGHPLLEGIDYFSEFKESPSLLETVYAIFMNNLELDENGEVLNAKYAEHRAAQYIKQWCVKEYIAEPTFEGSEEIELY</sequence>
<dbReference type="Proteomes" id="UP000886814">
    <property type="component" value="Unassembled WGS sequence"/>
</dbReference>
<dbReference type="InterPro" id="IPR056094">
    <property type="entry name" value="DUF7677"/>
</dbReference>
<dbReference type="Pfam" id="PF24725">
    <property type="entry name" value="DUF7677"/>
    <property type="match status" value="1"/>
</dbReference>
<evidence type="ECO:0000313" key="2">
    <source>
        <dbReference type="EMBL" id="HIV40290.1"/>
    </source>
</evidence>
<dbReference type="AlphaFoldDB" id="A0A9D1TGQ2"/>
<protein>
    <recommendedName>
        <fullName evidence="1">DUF7677 domain-containing protein</fullName>
    </recommendedName>
</protein>
<proteinExistence type="predicted"/>
<evidence type="ECO:0000313" key="3">
    <source>
        <dbReference type="Proteomes" id="UP000886814"/>
    </source>
</evidence>
<dbReference type="EMBL" id="DXIQ01000107">
    <property type="protein sequence ID" value="HIV40290.1"/>
    <property type="molecule type" value="Genomic_DNA"/>
</dbReference>
<accession>A0A9D1TGQ2</accession>